<dbReference type="InterPro" id="IPR011990">
    <property type="entry name" value="TPR-like_helical_dom_sf"/>
</dbReference>
<evidence type="ECO:0000256" key="1">
    <source>
        <dbReference type="PROSITE-ProRule" id="PRU00339"/>
    </source>
</evidence>
<dbReference type="SUPFAM" id="SSF48452">
    <property type="entry name" value="TPR-like"/>
    <property type="match status" value="1"/>
</dbReference>
<evidence type="ECO:0008006" key="4">
    <source>
        <dbReference type="Google" id="ProtNLM"/>
    </source>
</evidence>
<sequence length="420" mass="44761">MSIFELRLSAQDLAEIDAHEREYNASQLAEHPLGVVYGLERRFDSRHASIMRFNLGLYGTATHRLEVHARAAALSERVFEGPMLLDGQRSAGELLPGMMSTSELARNTLREISAMLRLDSSGDLVPLRAAFDVATALAKSERSLDSGECSGLSLPLVAADLLKFDAEVAAAKGLVDGSELSAQAEADQQAKVLTELGMQQFRQHQLLAALAYFDAVLLADPSRAALLWQRGLCLFYLGRFPEAAAQFARDVAANTADSEEAIWHCLSTVRGGATFEQARAAMPRVGPDPRSVPRAALRLFRGEADVGELLRARDEGAPGSAAHDLFYRELYAGLFLEAAGGAEAEAAAHLRRACGSEYAAAAGSQTPGQTHAGRDLMVDVALLHLGRLGGPSCTGAAARQPTWSPLLPAPSSALTSTILS</sequence>
<comment type="caution">
    <text evidence="2">The sequence shown here is derived from an EMBL/GenBank/DDBJ whole genome shotgun (WGS) entry which is preliminary data.</text>
</comment>
<protein>
    <recommendedName>
        <fullName evidence="4">Tetratricopeptide repeat protein 38</fullName>
    </recommendedName>
</protein>
<reference evidence="2" key="1">
    <citation type="submission" date="2023-10" db="EMBL/GenBank/DDBJ databases">
        <authorList>
            <person name="Chen Y."/>
            <person name="Shah S."/>
            <person name="Dougan E. K."/>
            <person name="Thang M."/>
            <person name="Chan C."/>
        </authorList>
    </citation>
    <scope>NUCLEOTIDE SEQUENCE [LARGE SCALE GENOMIC DNA]</scope>
</reference>
<dbReference type="Gene3D" id="1.25.40.10">
    <property type="entry name" value="Tetratricopeptide repeat domain"/>
    <property type="match status" value="1"/>
</dbReference>
<name>A0ABN9YCP6_9DINO</name>
<proteinExistence type="predicted"/>
<feature type="repeat" description="TPR" evidence="1">
    <location>
        <begin position="190"/>
        <end position="223"/>
    </location>
</feature>
<organism evidence="2 3">
    <name type="scientific">Prorocentrum cordatum</name>
    <dbReference type="NCBI Taxonomy" id="2364126"/>
    <lineage>
        <taxon>Eukaryota</taxon>
        <taxon>Sar</taxon>
        <taxon>Alveolata</taxon>
        <taxon>Dinophyceae</taxon>
        <taxon>Prorocentrales</taxon>
        <taxon>Prorocentraceae</taxon>
        <taxon>Prorocentrum</taxon>
    </lineage>
</organism>
<dbReference type="PANTHER" id="PTHR47908">
    <property type="match status" value="1"/>
</dbReference>
<keyword evidence="1" id="KW-0802">TPR repeat</keyword>
<dbReference type="PANTHER" id="PTHR47908:SF2">
    <property type="entry name" value="TETRATRICOPEPTIDE REPEAT (TPR)-LIKE SUPERFAMILY PROTEIN"/>
    <property type="match status" value="1"/>
</dbReference>
<dbReference type="SMART" id="SM00028">
    <property type="entry name" value="TPR"/>
    <property type="match status" value="2"/>
</dbReference>
<evidence type="ECO:0000313" key="2">
    <source>
        <dbReference type="EMBL" id="CAK0908467.1"/>
    </source>
</evidence>
<keyword evidence="3" id="KW-1185">Reference proteome</keyword>
<dbReference type="InterPro" id="IPR019734">
    <property type="entry name" value="TPR_rpt"/>
</dbReference>
<dbReference type="PROSITE" id="PS50005">
    <property type="entry name" value="TPR"/>
    <property type="match status" value="1"/>
</dbReference>
<dbReference type="Proteomes" id="UP001189429">
    <property type="component" value="Unassembled WGS sequence"/>
</dbReference>
<accession>A0ABN9YCP6</accession>
<evidence type="ECO:0000313" key="3">
    <source>
        <dbReference type="Proteomes" id="UP001189429"/>
    </source>
</evidence>
<feature type="non-terminal residue" evidence="2">
    <location>
        <position position="420"/>
    </location>
</feature>
<dbReference type="EMBL" id="CAUYUJ010022024">
    <property type="protein sequence ID" value="CAK0908467.1"/>
    <property type="molecule type" value="Genomic_DNA"/>
</dbReference>
<gene>
    <name evidence="2" type="ORF">PCOR1329_LOCUS83142</name>
</gene>